<dbReference type="AlphaFoldDB" id="A0A918VHU0"/>
<evidence type="ECO:0000256" key="6">
    <source>
        <dbReference type="PIRSR" id="PIRSR602129-50"/>
    </source>
</evidence>
<dbReference type="GO" id="GO:0005737">
    <property type="term" value="C:cytoplasm"/>
    <property type="evidence" value="ECO:0007669"/>
    <property type="project" value="TreeGrafter"/>
</dbReference>
<evidence type="ECO:0000256" key="7">
    <source>
        <dbReference type="RuleBase" id="RU000382"/>
    </source>
</evidence>
<dbReference type="InterPro" id="IPR015424">
    <property type="entry name" value="PyrdxlP-dep_Trfase"/>
</dbReference>
<evidence type="ECO:0000256" key="5">
    <source>
        <dbReference type="ARBA" id="ARBA00023239"/>
    </source>
</evidence>
<reference evidence="8" key="1">
    <citation type="journal article" date="2014" name="Int. J. Syst. Evol. Microbiol.">
        <title>Complete genome sequence of Corynebacterium casei LMG S-19264T (=DSM 44701T), isolated from a smear-ripened cheese.</title>
        <authorList>
            <consortium name="US DOE Joint Genome Institute (JGI-PGF)"/>
            <person name="Walter F."/>
            <person name="Albersmeier A."/>
            <person name="Kalinowski J."/>
            <person name="Ruckert C."/>
        </authorList>
    </citation>
    <scope>NUCLEOTIDE SEQUENCE</scope>
    <source>
        <strain evidence="8">KCTC 12711</strain>
    </source>
</reference>
<evidence type="ECO:0000313" key="8">
    <source>
        <dbReference type="EMBL" id="GGZ97317.1"/>
    </source>
</evidence>
<evidence type="ECO:0000256" key="4">
    <source>
        <dbReference type="ARBA" id="ARBA00022898"/>
    </source>
</evidence>
<dbReference type="Gene3D" id="3.40.640.10">
    <property type="entry name" value="Type I PLP-dependent aspartate aminotransferase-like (Major domain)"/>
    <property type="match status" value="1"/>
</dbReference>
<sequence length="553" mass="60366">MKHTPVKIDSTDSHALATASLENLYRIFTVPEAPNSTLGAIDKEISDNLMGFLTDRIVARERSLKAIEADFSDSDIPEVPQFVSDYTEFVLDKLVAQSVHTAAPGFIGHMATPLPHFMLPLSRIMVALNQNLVKIETSKAFTPLERQVLGMLHGLVYERNADFYADNLHNSRRALGSFCSGGTTANITALWVARNQMFRPDGDFQGLAREGIANAMLHAGYRKLAIVVSERGHYSLSKAADVLGIGRNNVISVPTDARSKIDLKALRATCARLQSEQVGIVSIVGIAGATETGQVDPLTEMAAIAADVGAHFHVDAAWGGPTLMSDTYKPILKGIELADSVTIDAHKQLYVPMGAGMVVFKDPQALGAVEHHAEYILRAGSKDLGQYSMEGSRPGMAMLVHAAFHIIGRKGYEIIIDQNVEKAKAFARMIDAHSDFELITDPELNILNYRYAPAAVQSRLASASSAEQMVINDVLDRANKRIQKQQRAAGKTFVSRTRFSQHRYGGQPVSVFRVVMANPMTTLETLRTILNEQCDLAQRDGTRAILSELDALA</sequence>
<dbReference type="InterPro" id="IPR002129">
    <property type="entry name" value="PyrdxlP-dep_de-COase"/>
</dbReference>
<dbReference type="RefSeq" id="WP_229794061.1">
    <property type="nucleotide sequence ID" value="NZ_BMXA01000001.1"/>
</dbReference>
<dbReference type="EMBL" id="BMXA01000001">
    <property type="protein sequence ID" value="GGZ97317.1"/>
    <property type="molecule type" value="Genomic_DNA"/>
</dbReference>
<organism evidence="8 9">
    <name type="scientific">Arenicella chitinivorans</name>
    <dbReference type="NCBI Taxonomy" id="1329800"/>
    <lineage>
        <taxon>Bacteria</taxon>
        <taxon>Pseudomonadati</taxon>
        <taxon>Pseudomonadota</taxon>
        <taxon>Gammaproteobacteria</taxon>
        <taxon>Arenicellales</taxon>
        <taxon>Arenicellaceae</taxon>
        <taxon>Arenicella</taxon>
    </lineage>
</organism>
<feature type="modified residue" description="N6-(pyridoxal phosphate)lysine" evidence="6">
    <location>
        <position position="347"/>
    </location>
</feature>
<keyword evidence="5 7" id="KW-0456">Lyase</keyword>
<dbReference type="InterPro" id="IPR022517">
    <property type="entry name" value="Asp_decarboxylase_pyridox"/>
</dbReference>
<dbReference type="PANTHER" id="PTHR45677:SF8">
    <property type="entry name" value="CYSTEINE SULFINIC ACID DECARBOXYLASE"/>
    <property type="match status" value="1"/>
</dbReference>
<reference evidence="8" key="2">
    <citation type="submission" date="2020-09" db="EMBL/GenBank/DDBJ databases">
        <authorList>
            <person name="Sun Q."/>
            <person name="Kim S."/>
        </authorList>
    </citation>
    <scope>NUCLEOTIDE SEQUENCE</scope>
    <source>
        <strain evidence="8">KCTC 12711</strain>
    </source>
</reference>
<accession>A0A918VHU0</accession>
<keyword evidence="3" id="KW-0210">Decarboxylase</keyword>
<dbReference type="Gene3D" id="3.90.1150.10">
    <property type="entry name" value="Aspartate Aminotransferase, domain 1"/>
    <property type="match status" value="1"/>
</dbReference>
<dbReference type="SUPFAM" id="SSF53383">
    <property type="entry name" value="PLP-dependent transferases"/>
    <property type="match status" value="1"/>
</dbReference>
<dbReference type="PANTHER" id="PTHR45677">
    <property type="entry name" value="GLUTAMATE DECARBOXYLASE-RELATED"/>
    <property type="match status" value="1"/>
</dbReference>
<comment type="caution">
    <text evidence="8">The sequence shown here is derived from an EMBL/GenBank/DDBJ whole genome shotgun (WGS) entry which is preliminary data.</text>
</comment>
<dbReference type="InterPro" id="IPR015421">
    <property type="entry name" value="PyrdxlP-dep_Trfase_major"/>
</dbReference>
<gene>
    <name evidence="8" type="ORF">GCM10008090_01990</name>
</gene>
<dbReference type="Proteomes" id="UP000614811">
    <property type="component" value="Unassembled WGS sequence"/>
</dbReference>
<evidence type="ECO:0000256" key="2">
    <source>
        <dbReference type="ARBA" id="ARBA00009533"/>
    </source>
</evidence>
<dbReference type="GO" id="GO:0016831">
    <property type="term" value="F:carboxy-lyase activity"/>
    <property type="evidence" value="ECO:0007669"/>
    <property type="project" value="UniProtKB-KW"/>
</dbReference>
<dbReference type="NCBIfam" id="TIGR03799">
    <property type="entry name" value="NOD_PanD_pyr"/>
    <property type="match status" value="1"/>
</dbReference>
<keyword evidence="9" id="KW-1185">Reference proteome</keyword>
<dbReference type="InterPro" id="IPR015422">
    <property type="entry name" value="PyrdxlP-dep_Trfase_small"/>
</dbReference>
<protein>
    <submittedName>
        <fullName evidence="8">2,4-diaminobutyrate decarboxylase</fullName>
    </submittedName>
</protein>
<dbReference type="Pfam" id="PF00282">
    <property type="entry name" value="Pyridoxal_deC"/>
    <property type="match status" value="1"/>
</dbReference>
<dbReference type="GO" id="GO:0019752">
    <property type="term" value="P:carboxylic acid metabolic process"/>
    <property type="evidence" value="ECO:0007669"/>
    <property type="project" value="InterPro"/>
</dbReference>
<comment type="cofactor">
    <cofactor evidence="1 6 7">
        <name>pyridoxal 5'-phosphate</name>
        <dbReference type="ChEBI" id="CHEBI:597326"/>
    </cofactor>
</comment>
<name>A0A918VHU0_9GAMM</name>
<comment type="similarity">
    <text evidence="2 7">Belongs to the group II decarboxylase family.</text>
</comment>
<dbReference type="GO" id="GO:0030170">
    <property type="term" value="F:pyridoxal phosphate binding"/>
    <property type="evidence" value="ECO:0007669"/>
    <property type="project" value="InterPro"/>
</dbReference>
<evidence type="ECO:0000256" key="1">
    <source>
        <dbReference type="ARBA" id="ARBA00001933"/>
    </source>
</evidence>
<evidence type="ECO:0000256" key="3">
    <source>
        <dbReference type="ARBA" id="ARBA00022793"/>
    </source>
</evidence>
<keyword evidence="4 6" id="KW-0663">Pyridoxal phosphate</keyword>
<proteinExistence type="inferred from homology"/>
<evidence type="ECO:0000313" key="9">
    <source>
        <dbReference type="Proteomes" id="UP000614811"/>
    </source>
</evidence>